<gene>
    <name evidence="3" type="ORF">J8380_03605</name>
</gene>
<dbReference type="PANTHER" id="PTHR42899:SF1">
    <property type="entry name" value="SPERMATOGENESIS-ASSOCIATED PROTEIN 20"/>
    <property type="match status" value="1"/>
</dbReference>
<name>A0ABX7X457_9GAMM</name>
<protein>
    <submittedName>
        <fullName evidence="3">Thioredoxin domain-containing protein</fullName>
    </submittedName>
</protein>
<dbReference type="Pfam" id="PF03190">
    <property type="entry name" value="Thioredox_DsbH"/>
    <property type="match status" value="1"/>
</dbReference>
<dbReference type="PANTHER" id="PTHR42899">
    <property type="entry name" value="SPERMATOGENESIS-ASSOCIATED PROTEIN 20"/>
    <property type="match status" value="1"/>
</dbReference>
<dbReference type="InterPro" id="IPR008928">
    <property type="entry name" value="6-hairpin_glycosidase_sf"/>
</dbReference>
<reference evidence="3 4" key="1">
    <citation type="submission" date="2021-04" db="EMBL/GenBank/DDBJ databases">
        <title>Genomics, taxonomy and metabolism of representatives of sulfur bacteria of the genus Thiothrix: Thiothrix fructosivorans QT, Thiothrix unzii A1T and three new species, Thiothrix subterranea sp. nov., Thiothrix litoralis sp. nov. and 'Candidatus Thiothrix anitrata' sp. nov.</title>
        <authorList>
            <person name="Ravin N.V."/>
            <person name="Smolyakov D."/>
            <person name="Rudenko T.S."/>
            <person name="Mardanov A.V."/>
            <person name="Beletsky A.V."/>
            <person name="Markov N.D."/>
            <person name="Fomenkov A.I."/>
            <person name="Roberts R.J."/>
            <person name="Karnachuk O.V."/>
            <person name="Novikov A."/>
            <person name="Grabovich M.Y."/>
        </authorList>
    </citation>
    <scope>NUCLEOTIDE SEQUENCE [LARGE SCALE GENOMIC DNA]</scope>
    <source>
        <strain evidence="3 4">A52</strain>
    </source>
</reference>
<dbReference type="SUPFAM" id="SSF48208">
    <property type="entry name" value="Six-hairpin glycosidases"/>
    <property type="match status" value="1"/>
</dbReference>
<dbReference type="PIRSF" id="PIRSF006402">
    <property type="entry name" value="UCP006402_thioredoxin"/>
    <property type="match status" value="1"/>
</dbReference>
<feature type="signal peptide" evidence="1">
    <location>
        <begin position="1"/>
        <end position="20"/>
    </location>
</feature>
<accession>A0ABX7X457</accession>
<evidence type="ECO:0000256" key="1">
    <source>
        <dbReference type="SAM" id="SignalP"/>
    </source>
</evidence>
<dbReference type="EMBL" id="CP072800">
    <property type="protein sequence ID" value="QTR50665.1"/>
    <property type="molecule type" value="Genomic_DNA"/>
</dbReference>
<feature type="chain" id="PRO_5047074065" evidence="1">
    <location>
        <begin position="21"/>
        <end position="589"/>
    </location>
</feature>
<dbReference type="InterPro" id="IPR004879">
    <property type="entry name" value="Ssp411-like_TRX"/>
</dbReference>
<keyword evidence="1" id="KW-0732">Signal</keyword>
<organism evidence="3 4">
    <name type="scientific">Candidatus Thiothrix anitrata</name>
    <dbReference type="NCBI Taxonomy" id="2823902"/>
    <lineage>
        <taxon>Bacteria</taxon>
        <taxon>Pseudomonadati</taxon>
        <taxon>Pseudomonadota</taxon>
        <taxon>Gammaproteobacteria</taxon>
        <taxon>Thiotrichales</taxon>
        <taxon>Thiotrichaceae</taxon>
        <taxon>Thiothrix</taxon>
    </lineage>
</organism>
<proteinExistence type="predicted"/>
<evidence type="ECO:0000259" key="2">
    <source>
        <dbReference type="Pfam" id="PF03190"/>
    </source>
</evidence>
<evidence type="ECO:0000313" key="3">
    <source>
        <dbReference type="EMBL" id="QTR50665.1"/>
    </source>
</evidence>
<dbReference type="RefSeq" id="WP_210228395.1">
    <property type="nucleotide sequence ID" value="NZ_CP072800.1"/>
</dbReference>
<dbReference type="InterPro" id="IPR024705">
    <property type="entry name" value="Ssp411"/>
</dbReference>
<evidence type="ECO:0000313" key="4">
    <source>
        <dbReference type="Proteomes" id="UP000672027"/>
    </source>
</evidence>
<dbReference type="InterPro" id="IPR036249">
    <property type="entry name" value="Thioredoxin-like_sf"/>
</dbReference>
<sequence length="589" mass="64895">MRLFVSLMLCLFWLPLNGHAAHNTVLRDHPSPYFRSHADDSIHWNTFSATAFEQAKTSGKPILISSGYSSCYWCHKMKQDTFSDKAVGETVNAGFIPIIVDRELEPEVDAYLQTIMEQQRGFGGWPLTVMLTPDALPIGGFNYTKADEFNATLQRFLNDWATDKTSIQEKAQAKANTLTQQRDAAITVADTTTPVDVLQAFLQHVSGAGDEEYGGFGDQEKFPNLPQLSALFTLHQLKPDKDLYAFLQTSLAALIGGGLRDHLGGGFFRYTDDRRWIHPHYEQMLYTQVLAAPLLIRAGVEFKQPAYLQAGREALLHTLTAFRRDDGLLRAGLSAVGGDGTAGGYYLWKPEQLSASVGKDWQNSVHNLLGEEADKVLPFVKVQGDAGKALRGKLLSERRVRPLSSDDKALLGWNGLALNAFAAAKGLDPELQQAGEKLAAQLLALTKQDTLPRLIGEPAAGEAQFADRVYLAYGLATWGKANEQSAFTDAARQLLHDTYQRYYQGKGWVQSEANPLLGEIAVPVIADSQLPSPSALWLVTVWQVADQDPVLRKIAEEISAILPNALRDNAFFHATHIAALVQHATQEKP</sequence>
<keyword evidence="4" id="KW-1185">Reference proteome</keyword>
<feature type="domain" description="Spermatogenesis-associated protein 20-like TRX" evidence="2">
    <location>
        <begin position="26"/>
        <end position="177"/>
    </location>
</feature>
<dbReference type="Gene3D" id="3.40.30.10">
    <property type="entry name" value="Glutaredoxin"/>
    <property type="match status" value="1"/>
</dbReference>
<dbReference type="Proteomes" id="UP000672027">
    <property type="component" value="Chromosome"/>
</dbReference>
<dbReference type="SUPFAM" id="SSF52833">
    <property type="entry name" value="Thioredoxin-like"/>
    <property type="match status" value="1"/>
</dbReference>